<organism evidence="1 2">
    <name type="scientific">Nocardia vulneris</name>
    <dbReference type="NCBI Taxonomy" id="1141657"/>
    <lineage>
        <taxon>Bacteria</taxon>
        <taxon>Bacillati</taxon>
        <taxon>Actinomycetota</taxon>
        <taxon>Actinomycetes</taxon>
        <taxon>Mycobacteriales</taxon>
        <taxon>Nocardiaceae</taxon>
        <taxon>Nocardia</taxon>
    </lineage>
</organism>
<gene>
    <name evidence="1" type="ORF">FG87_27620</name>
</gene>
<protein>
    <recommendedName>
        <fullName evidence="3">Resolvase/invertase-type recombinase catalytic domain-containing protein</fullName>
    </recommendedName>
</protein>
<keyword evidence="2" id="KW-1185">Reference proteome</keyword>
<accession>A0ABR4Z9K0</accession>
<evidence type="ECO:0000313" key="1">
    <source>
        <dbReference type="EMBL" id="KIA62013.1"/>
    </source>
</evidence>
<name>A0ABR4Z9K0_9NOCA</name>
<comment type="caution">
    <text evidence="1">The sequence shown here is derived from an EMBL/GenBank/DDBJ whole genome shotgun (WGS) entry which is preliminary data.</text>
</comment>
<sequence length="107" mass="11945">MGLLPSAVGFLRSDVSGLNQPRDELRIHAAARRTGYDLRKTIVFSEHTQDRVHRLRVAIARLAVNAVIVPSTEHFDDHKIPEELLEIATVITASPGNTWVRIPRVTS</sequence>
<reference evidence="1 2" key="1">
    <citation type="journal article" date="2014" name="Int. J. Syst. Evol. Microbiol.">
        <title>Nocardia vulneris sp. nov., isolated from wounds of human patients in North America.</title>
        <authorList>
            <person name="Lasker B.A."/>
            <person name="Bell M."/>
            <person name="Klenk H.P."/>
            <person name="Sproer C."/>
            <person name="Schumann C."/>
            <person name="Schumann P."/>
            <person name="Brown J.M."/>
        </authorList>
    </citation>
    <scope>NUCLEOTIDE SEQUENCE [LARGE SCALE GENOMIC DNA]</scope>
    <source>
        <strain evidence="1 2">W9851</strain>
    </source>
</reference>
<proteinExistence type="predicted"/>
<evidence type="ECO:0008006" key="3">
    <source>
        <dbReference type="Google" id="ProtNLM"/>
    </source>
</evidence>
<evidence type="ECO:0000313" key="2">
    <source>
        <dbReference type="Proteomes" id="UP000031364"/>
    </source>
</evidence>
<dbReference type="Proteomes" id="UP000031364">
    <property type="component" value="Unassembled WGS sequence"/>
</dbReference>
<dbReference type="EMBL" id="JNFP01000037">
    <property type="protein sequence ID" value="KIA62013.1"/>
    <property type="molecule type" value="Genomic_DNA"/>
</dbReference>
<dbReference type="RefSeq" id="WP_043676402.1">
    <property type="nucleotide sequence ID" value="NZ_BDCI01000022.1"/>
</dbReference>